<dbReference type="Proteomes" id="UP000051442">
    <property type="component" value="Unassembled WGS sequence"/>
</dbReference>
<dbReference type="GO" id="GO:0008808">
    <property type="term" value="F:cardiolipin synthase activity"/>
    <property type="evidence" value="ECO:0007669"/>
    <property type="project" value="UniProtKB-UniRule"/>
</dbReference>
<accession>A0A0R2FI80</accession>
<evidence type="ECO:0000313" key="17">
    <source>
        <dbReference type="Proteomes" id="UP000051442"/>
    </source>
</evidence>
<keyword evidence="11 13" id="KW-1208">Phospholipid metabolism</keyword>
<comment type="caution">
    <text evidence="13">Lacks conserved residue(s) required for the propagation of feature annotation.</text>
</comment>
<dbReference type="NCBIfam" id="TIGR04265">
    <property type="entry name" value="bac_cardiolipin"/>
    <property type="match status" value="1"/>
</dbReference>
<evidence type="ECO:0000256" key="4">
    <source>
        <dbReference type="ARBA" id="ARBA00022679"/>
    </source>
</evidence>
<dbReference type="InterPro" id="IPR030874">
    <property type="entry name" value="Cardiolipin_synth_Firmi"/>
</dbReference>
<feature type="domain" description="PLD phosphodiesterase" evidence="15">
    <location>
        <begin position="378"/>
        <end position="405"/>
    </location>
</feature>
<protein>
    <recommendedName>
        <fullName evidence="13 14">Cardiolipin synthase</fullName>
        <shortName evidence="13">CL synthase</shortName>
        <ecNumber evidence="13 14">2.7.8.-</ecNumber>
    </recommendedName>
</protein>
<feature type="active site" evidence="13">
    <location>
        <position position="212"/>
    </location>
</feature>
<dbReference type="InterPro" id="IPR022924">
    <property type="entry name" value="Cardiolipin_synthase"/>
</dbReference>
<proteinExistence type="inferred from homology"/>
<evidence type="ECO:0000256" key="14">
    <source>
        <dbReference type="NCBIfam" id="TIGR04265"/>
    </source>
</evidence>
<dbReference type="PANTHER" id="PTHR21248">
    <property type="entry name" value="CARDIOLIPIN SYNTHASE"/>
    <property type="match status" value="1"/>
</dbReference>
<evidence type="ECO:0000256" key="5">
    <source>
        <dbReference type="ARBA" id="ARBA00022692"/>
    </source>
</evidence>
<evidence type="ECO:0000256" key="10">
    <source>
        <dbReference type="ARBA" id="ARBA00023209"/>
    </source>
</evidence>
<evidence type="ECO:0000313" key="16">
    <source>
        <dbReference type="EMBL" id="KRN24759.1"/>
    </source>
</evidence>
<keyword evidence="17" id="KW-1185">Reference proteome</keyword>
<keyword evidence="7 13" id="KW-1133">Transmembrane helix</keyword>
<dbReference type="Pfam" id="PF13091">
    <property type="entry name" value="PLDc_2"/>
    <property type="match status" value="2"/>
</dbReference>
<feature type="active site" evidence="13">
    <location>
        <position position="390"/>
    </location>
</feature>
<dbReference type="FunFam" id="3.30.870.10:FF:000014">
    <property type="entry name" value="Cardiolipin synthase"/>
    <property type="match status" value="1"/>
</dbReference>
<evidence type="ECO:0000256" key="13">
    <source>
        <dbReference type="HAMAP-Rule" id="MF_01916"/>
    </source>
</evidence>
<comment type="catalytic activity">
    <reaction evidence="13">
        <text>2 a 1,2-diacyl-sn-glycero-3-phospho-(1'-sn-glycerol) = a cardiolipin + glycerol</text>
        <dbReference type="Rhea" id="RHEA:31451"/>
        <dbReference type="ChEBI" id="CHEBI:17754"/>
        <dbReference type="ChEBI" id="CHEBI:62237"/>
        <dbReference type="ChEBI" id="CHEBI:64716"/>
    </reaction>
</comment>
<dbReference type="AlphaFoldDB" id="A0A0R2FI80"/>
<dbReference type="Pfam" id="PF13396">
    <property type="entry name" value="PLDc_N"/>
    <property type="match status" value="1"/>
</dbReference>
<feature type="domain" description="PLD phosphodiesterase" evidence="15">
    <location>
        <begin position="200"/>
        <end position="227"/>
    </location>
</feature>
<name>A0A0R2FI80_9LACO</name>
<dbReference type="EMBL" id="AYZM01000081">
    <property type="protein sequence ID" value="KRN24759.1"/>
    <property type="molecule type" value="Genomic_DNA"/>
</dbReference>
<dbReference type="CDD" id="cd09110">
    <property type="entry name" value="PLDc_CLS_1"/>
    <property type="match status" value="1"/>
</dbReference>
<evidence type="ECO:0000256" key="8">
    <source>
        <dbReference type="ARBA" id="ARBA00023098"/>
    </source>
</evidence>
<feature type="active site" evidence="13">
    <location>
        <position position="207"/>
    </location>
</feature>
<dbReference type="InterPro" id="IPR001736">
    <property type="entry name" value="PLipase_D/transphosphatidylase"/>
</dbReference>
<dbReference type="SMART" id="SM00155">
    <property type="entry name" value="PLDc"/>
    <property type="match status" value="2"/>
</dbReference>
<evidence type="ECO:0000256" key="6">
    <source>
        <dbReference type="ARBA" id="ARBA00022737"/>
    </source>
</evidence>
<evidence type="ECO:0000256" key="12">
    <source>
        <dbReference type="ARBA" id="ARBA00057569"/>
    </source>
</evidence>
<dbReference type="GO" id="GO:0032049">
    <property type="term" value="P:cardiolipin biosynthetic process"/>
    <property type="evidence" value="ECO:0007669"/>
    <property type="project" value="UniProtKB-UniRule"/>
</dbReference>
<sequence>MALITVLREERDISTTWAWLLVLILLPVIGFIFYLFAGRKISKKRIFDIQAQEKLGLSQLVTSQKQLIAQHELTVPDNDNPEIQEIANLFLETDQAVLTTRNQVQVFTEGQSKFEALFADLKRAKHHINVEYFTFYNDQVGRKFVSILEQKAAEGVEVRVIYDTFGSHGGKKHLFKRLTKLGGHAYPFLSSRLALSDFQLNFRDHRKIVVIDGKVGYTGGFNVGDQYLGRKAKFGFWRDTHLRIEGNAVLALQNRFFLDWNATAKRQRVQYSTQYFPAIQSRGTTSMQIVSSGPDSELQQIKKGYLKLINSARRAIVIQSPYFVPDESILEALKVAALSGIRIRLMIPDRPDHPFVYRATEYFAKSLMKAGGEVYLYHKGFMHAKMMVVDGEVASVGSANMDIRSFKLNFEVNAFMYDQQLAERLLTIFETDIDVSEKMTLAKYQAQSLWIRCKQSFSRLLSPIL</sequence>
<dbReference type="InterPro" id="IPR027379">
    <property type="entry name" value="CLS_N"/>
</dbReference>
<comment type="caution">
    <text evidence="16">The sequence shown here is derived from an EMBL/GenBank/DDBJ whole genome shotgun (WGS) entry which is preliminary data.</text>
</comment>
<gene>
    <name evidence="16" type="ORF">FD14_GL000544</name>
</gene>
<feature type="transmembrane region" description="Helical" evidence="13">
    <location>
        <begin position="17"/>
        <end position="37"/>
    </location>
</feature>
<comment type="similarity">
    <text evidence="13">Belongs to the phospholipase D family. Cardiolipin synthase subfamily.</text>
</comment>
<dbReference type="STRING" id="1423804.FD14_GL000544"/>
<keyword evidence="2 13" id="KW-1003">Cell membrane</keyword>
<keyword evidence="4 13" id="KW-0808">Transferase</keyword>
<dbReference type="EC" id="2.7.8.-" evidence="13 14"/>
<dbReference type="CDD" id="cd09112">
    <property type="entry name" value="PLDc_CLS_2"/>
    <property type="match status" value="1"/>
</dbReference>
<dbReference type="Gene3D" id="3.30.870.10">
    <property type="entry name" value="Endonuclease Chain A"/>
    <property type="match status" value="2"/>
</dbReference>
<dbReference type="PROSITE" id="PS50035">
    <property type="entry name" value="PLD"/>
    <property type="match status" value="2"/>
</dbReference>
<evidence type="ECO:0000256" key="3">
    <source>
        <dbReference type="ARBA" id="ARBA00022516"/>
    </source>
</evidence>
<evidence type="ECO:0000256" key="1">
    <source>
        <dbReference type="ARBA" id="ARBA00004651"/>
    </source>
</evidence>
<organism evidence="16 17">
    <name type="scientific">Secundilactobacillus similis DSM 23365 = JCM 2765</name>
    <dbReference type="NCBI Taxonomy" id="1423804"/>
    <lineage>
        <taxon>Bacteria</taxon>
        <taxon>Bacillati</taxon>
        <taxon>Bacillota</taxon>
        <taxon>Bacilli</taxon>
        <taxon>Lactobacillales</taxon>
        <taxon>Lactobacillaceae</taxon>
        <taxon>Secundilactobacillus</taxon>
    </lineage>
</organism>
<reference evidence="16 17" key="1">
    <citation type="journal article" date="2015" name="Genome Announc.">
        <title>Expanding the biotechnology potential of lactobacilli through comparative genomics of 213 strains and associated genera.</title>
        <authorList>
            <person name="Sun Z."/>
            <person name="Harris H.M."/>
            <person name="McCann A."/>
            <person name="Guo C."/>
            <person name="Argimon S."/>
            <person name="Zhang W."/>
            <person name="Yang X."/>
            <person name="Jeffery I.B."/>
            <person name="Cooney J.C."/>
            <person name="Kagawa T.F."/>
            <person name="Liu W."/>
            <person name="Song Y."/>
            <person name="Salvetti E."/>
            <person name="Wrobel A."/>
            <person name="Rasinkangas P."/>
            <person name="Parkhill J."/>
            <person name="Rea M.C."/>
            <person name="O'Sullivan O."/>
            <person name="Ritari J."/>
            <person name="Douillard F.P."/>
            <person name="Paul Ross R."/>
            <person name="Yang R."/>
            <person name="Briner A.E."/>
            <person name="Felis G.E."/>
            <person name="de Vos W.M."/>
            <person name="Barrangou R."/>
            <person name="Klaenhammer T.R."/>
            <person name="Caufield P.W."/>
            <person name="Cui Y."/>
            <person name="Zhang H."/>
            <person name="O'Toole P.W."/>
        </authorList>
    </citation>
    <scope>NUCLEOTIDE SEQUENCE [LARGE SCALE GENOMIC DNA]</scope>
    <source>
        <strain evidence="16 17">DSM 23365</strain>
    </source>
</reference>
<dbReference type="InterPro" id="IPR025202">
    <property type="entry name" value="PLD-like_dom"/>
</dbReference>
<evidence type="ECO:0000256" key="9">
    <source>
        <dbReference type="ARBA" id="ARBA00023136"/>
    </source>
</evidence>
<evidence type="ECO:0000256" key="2">
    <source>
        <dbReference type="ARBA" id="ARBA00022475"/>
    </source>
</evidence>
<evidence type="ECO:0000256" key="7">
    <source>
        <dbReference type="ARBA" id="ARBA00022989"/>
    </source>
</evidence>
<dbReference type="SUPFAM" id="SSF56024">
    <property type="entry name" value="Phospholipase D/nuclease"/>
    <property type="match status" value="2"/>
</dbReference>
<keyword evidence="10 13" id="KW-0594">Phospholipid biosynthesis</keyword>
<keyword evidence="3 13" id="KW-0444">Lipid biosynthesis</keyword>
<keyword evidence="9 13" id="KW-0472">Membrane</keyword>
<evidence type="ECO:0000256" key="11">
    <source>
        <dbReference type="ARBA" id="ARBA00023264"/>
    </source>
</evidence>
<evidence type="ECO:0000259" key="15">
    <source>
        <dbReference type="PROSITE" id="PS50035"/>
    </source>
</evidence>
<feature type="active site" evidence="13">
    <location>
        <position position="383"/>
    </location>
</feature>
<comment type="function">
    <text evidence="12 13">Catalyzes the reversible phosphatidyl group transfer from one phosphatidylglycerol molecule to another to form cardiolipin (CL) (diphosphatidylglycerol) and glycerol.</text>
</comment>
<comment type="subcellular location">
    <subcellularLocation>
        <location evidence="1 13">Cell membrane</location>
        <topology evidence="1 13">Multi-pass membrane protein</topology>
    </subcellularLocation>
</comment>
<feature type="active site" evidence="13">
    <location>
        <position position="205"/>
    </location>
</feature>
<feature type="active site" evidence="13">
    <location>
        <position position="385"/>
    </location>
</feature>
<dbReference type="HAMAP" id="MF_01916">
    <property type="entry name" value="Cardiolipin_synth_Cls"/>
    <property type="match status" value="1"/>
</dbReference>
<dbReference type="FunFam" id="3.30.870.10:FF:000021">
    <property type="entry name" value="Cardiolipin synthase"/>
    <property type="match status" value="1"/>
</dbReference>
<dbReference type="PANTHER" id="PTHR21248:SF22">
    <property type="entry name" value="PHOSPHOLIPASE D"/>
    <property type="match status" value="1"/>
</dbReference>
<keyword evidence="5 13" id="KW-0812">Transmembrane</keyword>
<keyword evidence="8 13" id="KW-0443">Lipid metabolism</keyword>
<keyword evidence="6" id="KW-0677">Repeat</keyword>
<dbReference type="PATRIC" id="fig|1423804.4.peg.586"/>
<dbReference type="GO" id="GO:0005886">
    <property type="term" value="C:plasma membrane"/>
    <property type="evidence" value="ECO:0007669"/>
    <property type="project" value="UniProtKB-SubCell"/>
</dbReference>